<organism evidence="2 3">
    <name type="scientific">Rathayibacter tanaceti</name>
    <dbReference type="NCBI Taxonomy" id="1671680"/>
    <lineage>
        <taxon>Bacteria</taxon>
        <taxon>Bacillati</taxon>
        <taxon>Actinomycetota</taxon>
        <taxon>Actinomycetes</taxon>
        <taxon>Micrococcales</taxon>
        <taxon>Microbacteriaceae</taxon>
        <taxon>Rathayibacter</taxon>
    </lineage>
</organism>
<dbReference type="Pfam" id="PF01381">
    <property type="entry name" value="HTH_3"/>
    <property type="match status" value="1"/>
</dbReference>
<dbReference type="Gene3D" id="1.10.260.40">
    <property type="entry name" value="lambda repressor-like DNA-binding domains"/>
    <property type="match status" value="1"/>
</dbReference>
<accession>A0AAE6RMY7</accession>
<dbReference type="Proteomes" id="UP000465031">
    <property type="component" value="Chromosome"/>
</dbReference>
<dbReference type="CDD" id="cd00093">
    <property type="entry name" value="HTH_XRE"/>
    <property type="match status" value="1"/>
</dbReference>
<dbReference type="GO" id="GO:0003677">
    <property type="term" value="F:DNA binding"/>
    <property type="evidence" value="ECO:0007669"/>
    <property type="project" value="InterPro"/>
</dbReference>
<dbReference type="InterPro" id="IPR001387">
    <property type="entry name" value="Cro/C1-type_HTH"/>
</dbReference>
<dbReference type="RefSeq" id="WP_082845226.1">
    <property type="nucleotide sequence ID" value="NZ_CP047186.1"/>
</dbReference>
<dbReference type="KEGG" id="rte:GSU10_03685"/>
<evidence type="ECO:0000313" key="3">
    <source>
        <dbReference type="Proteomes" id="UP000465031"/>
    </source>
</evidence>
<dbReference type="InterPro" id="IPR010982">
    <property type="entry name" value="Lambda_DNA-bd_dom_sf"/>
</dbReference>
<proteinExistence type="predicted"/>
<dbReference type="SUPFAM" id="SSF47413">
    <property type="entry name" value="lambda repressor-like DNA-binding domains"/>
    <property type="match status" value="1"/>
</dbReference>
<gene>
    <name evidence="2" type="ORF">GSU10_03685</name>
</gene>
<name>A0AAE6RMY7_9MICO</name>
<dbReference type="AlphaFoldDB" id="A0AAE6RMY7"/>
<dbReference type="SMART" id="SM00530">
    <property type="entry name" value="HTH_XRE"/>
    <property type="match status" value="1"/>
</dbReference>
<feature type="domain" description="HTH cro/C1-type" evidence="1">
    <location>
        <begin position="7"/>
        <end position="60"/>
    </location>
</feature>
<evidence type="ECO:0000313" key="2">
    <source>
        <dbReference type="EMBL" id="QHC56918.1"/>
    </source>
</evidence>
<dbReference type="EMBL" id="CP047186">
    <property type="protein sequence ID" value="QHC56918.1"/>
    <property type="molecule type" value="Genomic_DNA"/>
</dbReference>
<evidence type="ECO:0000259" key="1">
    <source>
        <dbReference type="PROSITE" id="PS50943"/>
    </source>
</evidence>
<dbReference type="PROSITE" id="PS50943">
    <property type="entry name" value="HTH_CROC1"/>
    <property type="match status" value="1"/>
</dbReference>
<protein>
    <submittedName>
        <fullName evidence="2">Helix-turn-helix domain-containing protein</fullName>
    </submittedName>
</protein>
<sequence length="99" mass="10701">MVGRNRRTACKRLGLSQEDLAHQVGKSLTYVGQVERGSRNLSLASVEQITGWIGIEPPELFLLDAEGQRAEQLNWEFGSSTRPLGTANSEVAFVVGGSA</sequence>
<reference evidence="3" key="1">
    <citation type="submission" date="2019-12" db="EMBL/GenBank/DDBJ databases">
        <title>Complete and draft genome sequences of new strains and members of some known species of the genus Rathayibacter isolated from plants.</title>
        <authorList>
            <person name="Tarlachkov S.V."/>
            <person name="Starodumova I.P."/>
            <person name="Dorofeeva L.V."/>
            <person name="Prisyazhnaya N.V."/>
            <person name="Leyn S."/>
            <person name="Zlamal J."/>
            <person name="Elan M."/>
            <person name="Osterman A.L."/>
            <person name="Nadler S."/>
            <person name="Subbotin S.A."/>
            <person name="Evtushenko L.I."/>
        </authorList>
    </citation>
    <scope>NUCLEOTIDE SEQUENCE [LARGE SCALE GENOMIC DNA]</scope>
    <source>
        <strain evidence="3">VKM Ac-2761</strain>
    </source>
</reference>